<dbReference type="GeneID" id="25563606"/>
<keyword evidence="1" id="KW-1133">Transmembrane helix</keyword>
<dbReference type="EMBL" id="GL349448">
    <property type="protein sequence ID" value="KNC47813.1"/>
    <property type="molecule type" value="Genomic_DNA"/>
</dbReference>
<evidence type="ECO:0000256" key="1">
    <source>
        <dbReference type="SAM" id="Phobius"/>
    </source>
</evidence>
<dbReference type="Proteomes" id="UP000054408">
    <property type="component" value="Unassembled WGS sequence"/>
</dbReference>
<keyword evidence="1" id="KW-0472">Membrane</keyword>
<name>A0A0L0D936_THETB</name>
<sequence>METGRKLVANQYAIAMATAPVVVTYFAGAYGRGGPIKDLLKLTNVPHEYRGVTFTEFGELKASGRCRLARCLWPRWPGGRTRRATPFCGMWRFGEHCPAVAFGIRRITWIRCWQSTSC</sequence>
<gene>
    <name evidence="2" type="ORF">AMSG_04042</name>
</gene>
<evidence type="ECO:0000313" key="2">
    <source>
        <dbReference type="EMBL" id="KNC47813.1"/>
    </source>
</evidence>
<keyword evidence="3" id="KW-1185">Reference proteome</keyword>
<feature type="transmembrane region" description="Helical" evidence="1">
    <location>
        <begin position="12"/>
        <end position="31"/>
    </location>
</feature>
<keyword evidence="2" id="KW-0808">Transferase</keyword>
<reference evidence="2 3" key="1">
    <citation type="submission" date="2010-05" db="EMBL/GenBank/DDBJ databases">
        <title>The Genome Sequence of Thecamonas trahens ATCC 50062.</title>
        <authorList>
            <consortium name="The Broad Institute Genome Sequencing Platform"/>
            <person name="Russ C."/>
            <person name="Cuomo C."/>
            <person name="Shea T."/>
            <person name="Young S.K."/>
            <person name="Zeng Q."/>
            <person name="Koehrsen M."/>
            <person name="Haas B."/>
            <person name="Borodovsky M."/>
            <person name="Guigo R."/>
            <person name="Alvarado L."/>
            <person name="Berlin A."/>
            <person name="Bochicchio J."/>
            <person name="Borenstein D."/>
            <person name="Chapman S."/>
            <person name="Chen Z."/>
            <person name="Freedman E."/>
            <person name="Gellesch M."/>
            <person name="Goldberg J."/>
            <person name="Griggs A."/>
            <person name="Gujja S."/>
            <person name="Heilman E."/>
            <person name="Heiman D."/>
            <person name="Hepburn T."/>
            <person name="Howarth C."/>
            <person name="Jen D."/>
            <person name="Larson L."/>
            <person name="Mehta T."/>
            <person name="Park D."/>
            <person name="Pearson M."/>
            <person name="Roberts A."/>
            <person name="Saif S."/>
            <person name="Shenoy N."/>
            <person name="Sisk P."/>
            <person name="Stolte C."/>
            <person name="Sykes S."/>
            <person name="Thomson T."/>
            <person name="Walk T."/>
            <person name="White J."/>
            <person name="Yandava C."/>
            <person name="Burger G."/>
            <person name="Gray M.W."/>
            <person name="Holland P.W.H."/>
            <person name="King N."/>
            <person name="Lang F.B.F."/>
            <person name="Roger A.J."/>
            <person name="Ruiz-Trillo I."/>
            <person name="Lander E."/>
            <person name="Nusbaum C."/>
        </authorList>
    </citation>
    <scope>NUCLEOTIDE SEQUENCE [LARGE SCALE GENOMIC DNA]</scope>
    <source>
        <strain evidence="2 3">ATCC 50062</strain>
    </source>
</reference>
<dbReference type="GO" id="GO:0016740">
    <property type="term" value="F:transferase activity"/>
    <property type="evidence" value="ECO:0007669"/>
    <property type="project" value="UniProtKB-KW"/>
</dbReference>
<accession>A0A0L0D936</accession>
<keyword evidence="1" id="KW-0812">Transmembrane</keyword>
<proteinExistence type="predicted"/>
<dbReference type="RefSeq" id="XP_013759291.1">
    <property type="nucleotide sequence ID" value="XM_013903837.1"/>
</dbReference>
<dbReference type="AlphaFoldDB" id="A0A0L0D936"/>
<evidence type="ECO:0000313" key="3">
    <source>
        <dbReference type="Proteomes" id="UP000054408"/>
    </source>
</evidence>
<protein>
    <submittedName>
        <fullName evidence="2">Glutathione S-transferase</fullName>
    </submittedName>
</protein>
<organism evidence="2 3">
    <name type="scientific">Thecamonas trahens ATCC 50062</name>
    <dbReference type="NCBI Taxonomy" id="461836"/>
    <lineage>
        <taxon>Eukaryota</taxon>
        <taxon>Apusozoa</taxon>
        <taxon>Apusomonadida</taxon>
        <taxon>Apusomonadidae</taxon>
        <taxon>Thecamonas</taxon>
    </lineage>
</organism>